<name>A0A6V7QDF9_ANACO</name>
<dbReference type="PANTHER" id="PTHR46519:SF2">
    <property type="entry name" value="RING_U-BOX SUPERFAMILY PROTEIN"/>
    <property type="match status" value="1"/>
</dbReference>
<accession>A0A6V7QDF9</accession>
<reference evidence="2" key="1">
    <citation type="submission" date="2020-07" db="EMBL/GenBank/DDBJ databases">
        <authorList>
            <person name="Lin J."/>
        </authorList>
    </citation>
    <scope>NUCLEOTIDE SEQUENCE</scope>
</reference>
<proteinExistence type="predicted"/>
<dbReference type="PANTHER" id="PTHR46519">
    <property type="entry name" value="RING/U-BOX SUPERFAMILY PROTEIN"/>
    <property type="match status" value="1"/>
</dbReference>
<evidence type="ECO:0000313" key="2">
    <source>
        <dbReference type="EMBL" id="CAD1840865.1"/>
    </source>
</evidence>
<feature type="region of interest" description="Disordered" evidence="1">
    <location>
        <begin position="1"/>
        <end position="34"/>
    </location>
</feature>
<dbReference type="EMBL" id="LR862135">
    <property type="protein sequence ID" value="CAD1840865.1"/>
    <property type="molecule type" value="Genomic_DNA"/>
</dbReference>
<feature type="compositionally biased region" description="Basic and acidic residues" evidence="1">
    <location>
        <begin position="211"/>
        <end position="226"/>
    </location>
</feature>
<feature type="region of interest" description="Disordered" evidence="1">
    <location>
        <begin position="149"/>
        <end position="309"/>
    </location>
</feature>
<feature type="compositionally biased region" description="Basic and acidic residues" evidence="1">
    <location>
        <begin position="9"/>
        <end position="34"/>
    </location>
</feature>
<sequence>MASQQMDARASRGREEREGSVTDHEDGPPEHIRRDLLRIRGRQARLELVMRMARERQGELQNLSEHRAVSDFAHRNRIQALLRGRFLRNGVTTEDERPPSAATRELGLLRQRHPVSGLREGFRFRLENIVRGQAVIQSNAIAVQNVTLPRNEQSQSNNASESPNDNPEPPQSGSENINFQQREEQETTAGSEYSTRNGTANTQEAETQNEIWHEEDTDHEETREESSMNWQENLDHEETGEESGMNWQENMEQEWAHEAPEDEDGEEDDAHLPQVLGEWHDGESRDTAENWQDDDHPNPPIGRRSTPLEEPIDSFLLMMTMFTVGNSGSY</sequence>
<organism evidence="2">
    <name type="scientific">Ananas comosus var. bracteatus</name>
    <name type="common">red pineapple</name>
    <dbReference type="NCBI Taxonomy" id="296719"/>
    <lineage>
        <taxon>Eukaryota</taxon>
        <taxon>Viridiplantae</taxon>
        <taxon>Streptophyta</taxon>
        <taxon>Embryophyta</taxon>
        <taxon>Tracheophyta</taxon>
        <taxon>Spermatophyta</taxon>
        <taxon>Magnoliopsida</taxon>
        <taxon>Liliopsida</taxon>
        <taxon>Poales</taxon>
        <taxon>Bromeliaceae</taxon>
        <taxon>Bromelioideae</taxon>
        <taxon>Ananas</taxon>
    </lineage>
</organism>
<feature type="compositionally biased region" description="Basic and acidic residues" evidence="1">
    <location>
        <begin position="278"/>
        <end position="297"/>
    </location>
</feature>
<protein>
    <submittedName>
        <fullName evidence="2">Uncharacterized protein</fullName>
    </submittedName>
</protein>
<feature type="compositionally biased region" description="Polar residues" evidence="1">
    <location>
        <begin position="171"/>
        <end position="180"/>
    </location>
</feature>
<feature type="compositionally biased region" description="Low complexity" evidence="1">
    <location>
        <begin position="151"/>
        <end position="164"/>
    </location>
</feature>
<feature type="compositionally biased region" description="Polar residues" evidence="1">
    <location>
        <begin position="187"/>
        <end position="210"/>
    </location>
</feature>
<feature type="compositionally biased region" description="Acidic residues" evidence="1">
    <location>
        <begin position="260"/>
        <end position="269"/>
    </location>
</feature>
<evidence type="ECO:0000256" key="1">
    <source>
        <dbReference type="SAM" id="MobiDB-lite"/>
    </source>
</evidence>
<dbReference type="AlphaFoldDB" id="A0A6V7QDF9"/>
<gene>
    <name evidence="2" type="ORF">CB5_LOCUS24076</name>
</gene>